<dbReference type="InterPro" id="IPR038725">
    <property type="entry name" value="YdaG_split_barrel_FMN-bd"/>
</dbReference>
<dbReference type="HOGENOM" id="CLU_091428_1_1_9"/>
<reference evidence="2 3" key="1">
    <citation type="submission" date="2014-08" db="EMBL/GenBank/DDBJ databases">
        <title>Comparative genomics of the Paenibacillus odorifer group.</title>
        <authorList>
            <person name="den Bakker H.C."/>
            <person name="Tsai Y.-C."/>
            <person name="Martin N."/>
            <person name="Korlach J."/>
            <person name="Wiedmann M."/>
        </authorList>
    </citation>
    <scope>NUCLEOTIDE SEQUENCE [LARGE SCALE GENOMIC DNA]</scope>
    <source>
        <strain evidence="2 3">DSM 15220</strain>
    </source>
</reference>
<name>A0A089M5Q6_9BACL</name>
<dbReference type="RefSeq" id="WP_025706886.1">
    <property type="nucleotide sequence ID" value="NZ_CP009287.1"/>
</dbReference>
<feature type="domain" description="General stress protein FMN-binding split barrel" evidence="1">
    <location>
        <begin position="10"/>
        <end position="149"/>
    </location>
</feature>
<dbReference type="STRING" id="189425.PGRAT_13700"/>
<dbReference type="eggNOG" id="COG3871">
    <property type="taxonomic scope" value="Bacteria"/>
</dbReference>
<sequence length="163" mass="18747">MSTLDKSHQEAVETVRELIKGIDTAMFTTISEEGLVSRPMKTQEVEFDGDLWFMTKKDTSKFGEIIHDPRVNVVYADKSYVSIRGTAKIVEDLEKKKEFWSAGYNTFLKTTYDDPDVILIQVHAEAAEYWKSGNLAEMATYMFKRITNQDTEKSDLNKTIELE</sequence>
<evidence type="ECO:0000313" key="2">
    <source>
        <dbReference type="EMBL" id="AIQ68557.1"/>
    </source>
</evidence>
<gene>
    <name evidence="2" type="ORF">PGRAT_13700</name>
</gene>
<evidence type="ECO:0000259" key="1">
    <source>
        <dbReference type="Pfam" id="PF16242"/>
    </source>
</evidence>
<dbReference type="KEGG" id="pgm:PGRAT_13700"/>
<dbReference type="Proteomes" id="UP000029500">
    <property type="component" value="Chromosome"/>
</dbReference>
<dbReference type="OrthoDB" id="9795235at2"/>
<accession>A0A089M5Q6</accession>
<dbReference type="InterPro" id="IPR052917">
    <property type="entry name" value="Stress-Dev_Protein"/>
</dbReference>
<dbReference type="SUPFAM" id="SSF50475">
    <property type="entry name" value="FMN-binding split barrel"/>
    <property type="match status" value="1"/>
</dbReference>
<dbReference type="EMBL" id="CP009287">
    <property type="protein sequence ID" value="AIQ68557.1"/>
    <property type="molecule type" value="Genomic_DNA"/>
</dbReference>
<dbReference type="InterPro" id="IPR012349">
    <property type="entry name" value="Split_barrel_FMN-bd"/>
</dbReference>
<organism evidence="2 3">
    <name type="scientific">Paenibacillus graminis</name>
    <dbReference type="NCBI Taxonomy" id="189425"/>
    <lineage>
        <taxon>Bacteria</taxon>
        <taxon>Bacillati</taxon>
        <taxon>Bacillota</taxon>
        <taxon>Bacilli</taxon>
        <taxon>Bacillales</taxon>
        <taxon>Paenibacillaceae</taxon>
        <taxon>Paenibacillus</taxon>
    </lineage>
</organism>
<evidence type="ECO:0000313" key="3">
    <source>
        <dbReference type="Proteomes" id="UP000029500"/>
    </source>
</evidence>
<dbReference type="PANTHER" id="PTHR34818:SF1">
    <property type="entry name" value="PROTEIN BLI-3"/>
    <property type="match status" value="1"/>
</dbReference>
<protein>
    <submittedName>
        <fullName evidence="2">General stress protein</fullName>
    </submittedName>
</protein>
<proteinExistence type="predicted"/>
<dbReference type="PANTHER" id="PTHR34818">
    <property type="entry name" value="PROTEIN BLI-3"/>
    <property type="match status" value="1"/>
</dbReference>
<dbReference type="AlphaFoldDB" id="A0A089M5Q6"/>
<dbReference type="Pfam" id="PF16242">
    <property type="entry name" value="Pyrid_ox_like"/>
    <property type="match status" value="1"/>
</dbReference>
<keyword evidence="3" id="KW-1185">Reference proteome</keyword>
<dbReference type="Gene3D" id="2.30.110.10">
    <property type="entry name" value="Electron Transport, Fmn-binding Protein, Chain A"/>
    <property type="match status" value="1"/>
</dbReference>